<dbReference type="Proteomes" id="UP001139700">
    <property type="component" value="Unassembled WGS sequence"/>
</dbReference>
<evidence type="ECO:0000313" key="3">
    <source>
        <dbReference type="EMBL" id="MCF0038671.1"/>
    </source>
</evidence>
<accession>A0A9X1P4H5</accession>
<keyword evidence="2" id="KW-0812">Transmembrane</keyword>
<evidence type="ECO:0000313" key="4">
    <source>
        <dbReference type="Proteomes" id="UP001139700"/>
    </source>
</evidence>
<organism evidence="3 4">
    <name type="scientific">Dyadobacter fanqingshengii</name>
    <dbReference type="NCBI Taxonomy" id="2906443"/>
    <lineage>
        <taxon>Bacteria</taxon>
        <taxon>Pseudomonadati</taxon>
        <taxon>Bacteroidota</taxon>
        <taxon>Cytophagia</taxon>
        <taxon>Cytophagales</taxon>
        <taxon>Spirosomataceae</taxon>
        <taxon>Dyadobacter</taxon>
    </lineage>
</organism>
<keyword evidence="4" id="KW-1185">Reference proteome</keyword>
<feature type="transmembrane region" description="Helical" evidence="2">
    <location>
        <begin position="60"/>
        <end position="81"/>
    </location>
</feature>
<feature type="compositionally biased region" description="Polar residues" evidence="1">
    <location>
        <begin position="178"/>
        <end position="187"/>
    </location>
</feature>
<feature type="region of interest" description="Disordered" evidence="1">
    <location>
        <begin position="168"/>
        <end position="205"/>
    </location>
</feature>
<sequence>MKRSFNVKNKNKNIDKFFSGKLPDAEVPADEAWGKMNDMFNPKVPTGHSRNVFNTISSSALKLVCGITLLGLTVSGVVLFLNHDNAKSDFAKNKNAINSTKATPEIANKSDTPAYKDSLTNRTGNKEGSVREEKSIKEAFTNNEVFSNKQTVPNIDAPDHKEALSTEKAYVSKKATRSKQATGYSVESQEEKSKNRAAGTENAVSNANNTRQAALSSLLSLPFKAYVFNPDFSKKIKVNPKGEVNIVKNAPKEAVGNAFEVGLVWNVNAPFKRTDFLFNSIDSVRKPASLLIPGIWVTKSFREKHSLTLTMQARQPYFGNNKRLAQATDSIPGVDSAHWYRNTDLIKTVGFNVALQYHYQVVKGLSVGAGIGYSRTSGALMRVQMYNRNDKPLEGEYVSLKGPKELNPLLNTDIFYFKAGLAYKIGRFQTGINILAPISNISGSPQYSIREINGQFFLRFRVWQSEKP</sequence>
<comment type="caution">
    <text evidence="3">The sequence shown here is derived from an EMBL/GenBank/DDBJ whole genome shotgun (WGS) entry which is preliminary data.</text>
</comment>
<evidence type="ECO:0000256" key="1">
    <source>
        <dbReference type="SAM" id="MobiDB-lite"/>
    </source>
</evidence>
<dbReference type="EMBL" id="JAJTTA010000001">
    <property type="protein sequence ID" value="MCF0038671.1"/>
    <property type="molecule type" value="Genomic_DNA"/>
</dbReference>
<gene>
    <name evidence="3" type="ORF">LXM24_01140</name>
</gene>
<proteinExistence type="predicted"/>
<protein>
    <submittedName>
        <fullName evidence="3">Uncharacterized protein</fullName>
    </submittedName>
</protein>
<evidence type="ECO:0000256" key="2">
    <source>
        <dbReference type="SAM" id="Phobius"/>
    </source>
</evidence>
<dbReference type="RefSeq" id="WP_234611184.1">
    <property type="nucleotide sequence ID" value="NZ_CP098806.1"/>
</dbReference>
<feature type="region of interest" description="Disordered" evidence="1">
    <location>
        <begin position="101"/>
        <end position="132"/>
    </location>
</feature>
<reference evidence="3" key="1">
    <citation type="submission" date="2021-12" db="EMBL/GenBank/DDBJ databases">
        <title>Novel species in genus Dyadobacter.</title>
        <authorList>
            <person name="Ma C."/>
        </authorList>
    </citation>
    <scope>NUCLEOTIDE SEQUENCE</scope>
    <source>
        <strain evidence="3">CY399</strain>
    </source>
</reference>
<keyword evidence="2" id="KW-1133">Transmembrane helix</keyword>
<name>A0A9X1P4H5_9BACT</name>
<dbReference type="AlphaFoldDB" id="A0A9X1P4H5"/>
<keyword evidence="2" id="KW-0472">Membrane</keyword>